<organism evidence="7">
    <name type="scientific">Anopheles triannulatus</name>
    <dbReference type="NCBI Taxonomy" id="58253"/>
    <lineage>
        <taxon>Eukaryota</taxon>
        <taxon>Metazoa</taxon>
        <taxon>Ecdysozoa</taxon>
        <taxon>Arthropoda</taxon>
        <taxon>Hexapoda</taxon>
        <taxon>Insecta</taxon>
        <taxon>Pterygota</taxon>
        <taxon>Neoptera</taxon>
        <taxon>Endopterygota</taxon>
        <taxon>Diptera</taxon>
        <taxon>Nematocera</taxon>
        <taxon>Culicoidea</taxon>
        <taxon>Culicidae</taxon>
        <taxon>Anophelinae</taxon>
        <taxon>Anopheles</taxon>
    </lineage>
</organism>
<evidence type="ECO:0000256" key="2">
    <source>
        <dbReference type="ARBA" id="ARBA00022771"/>
    </source>
</evidence>
<dbReference type="GO" id="GO:0008270">
    <property type="term" value="F:zinc ion binding"/>
    <property type="evidence" value="ECO:0007669"/>
    <property type="project" value="UniProtKB-KW"/>
</dbReference>
<keyword evidence="1" id="KW-0479">Metal-binding</keyword>
<dbReference type="Pfam" id="PF18112">
    <property type="entry name" value="Zn-C2H2_12"/>
    <property type="match status" value="1"/>
</dbReference>
<keyword evidence="3" id="KW-0862">Zinc</keyword>
<evidence type="ECO:0000259" key="6">
    <source>
        <dbReference type="Pfam" id="PF18112"/>
    </source>
</evidence>
<keyword evidence="4" id="KW-0175">Coiled coil</keyword>
<feature type="region of interest" description="Disordered" evidence="5">
    <location>
        <begin position="49"/>
        <end position="70"/>
    </location>
</feature>
<dbReference type="InterPro" id="IPR041641">
    <property type="entry name" value="CALCOCO1/2_Zn_UBZ1"/>
</dbReference>
<reference evidence="7" key="1">
    <citation type="submission" date="2018-01" db="EMBL/GenBank/DDBJ databases">
        <title>An insight into the sialome of Amazonian anophelines.</title>
        <authorList>
            <person name="Ribeiro J.M."/>
            <person name="Scarpassa V."/>
            <person name="Calvo E."/>
        </authorList>
    </citation>
    <scope>NUCLEOTIDE SEQUENCE</scope>
    <source>
        <tissue evidence="7">Salivary glands</tissue>
    </source>
</reference>
<proteinExistence type="predicted"/>
<evidence type="ECO:0000256" key="4">
    <source>
        <dbReference type="ARBA" id="ARBA00023054"/>
    </source>
</evidence>
<keyword evidence="2" id="KW-0863">Zinc-finger</keyword>
<dbReference type="AlphaFoldDB" id="A0A2M4AN75"/>
<sequence length="418" mass="45634">MTDASEDAGYAQSAQHRALQAALQTLKERCQTLQKRIIILEDENVALRANQPKEPGERLHDNGKVSSTSEVEQLQSDVLELSRQKVQLAEQIAVVASENRQLWRRLSQIVKDLPLGSGSVGGGGIAMFDAGTAGNTGSNTKLLLTVDHTGTVAPGAAQNLIRSRTFTKNAPNPKLRDRLPKENQGADEEEQLLNLEDISLLNACGFLEPGYADGANELPPSGCVGSQGEEMMQAALEANPELRQCTEGLIVMQREVARQQQTLKSVLYQLNATKADLGTRSKHHMELPNVPKPIMKDVTVEVIEAELLPIAEKRARGGSTHHIKAQETRITAEAVVGEEAPAVMVPCESRRLDLALEKGRANTMEKICPMCGKLYGVQAAFDEFQQHVESHFLEDADLGGELSLDRTYEYVSQPVGNF</sequence>
<evidence type="ECO:0000313" key="7">
    <source>
        <dbReference type="EMBL" id="MBW42246.1"/>
    </source>
</evidence>
<evidence type="ECO:0000256" key="5">
    <source>
        <dbReference type="SAM" id="MobiDB-lite"/>
    </source>
</evidence>
<accession>A0A2M4AN75</accession>
<evidence type="ECO:0000256" key="3">
    <source>
        <dbReference type="ARBA" id="ARBA00022833"/>
    </source>
</evidence>
<feature type="domain" description="UBZ1-type" evidence="6">
    <location>
        <begin position="366"/>
        <end position="392"/>
    </location>
</feature>
<protein>
    <recommendedName>
        <fullName evidence="6">UBZ1-type domain-containing protein</fullName>
    </recommendedName>
</protein>
<evidence type="ECO:0000256" key="1">
    <source>
        <dbReference type="ARBA" id="ARBA00022723"/>
    </source>
</evidence>
<dbReference type="EMBL" id="GGFK01008925">
    <property type="protein sequence ID" value="MBW42246.1"/>
    <property type="molecule type" value="Transcribed_RNA"/>
</dbReference>
<feature type="compositionally biased region" description="Basic and acidic residues" evidence="5">
    <location>
        <begin position="54"/>
        <end position="63"/>
    </location>
</feature>
<feature type="region of interest" description="Disordered" evidence="5">
    <location>
        <begin position="167"/>
        <end position="186"/>
    </location>
</feature>
<name>A0A2M4AN75_9DIPT</name>